<reference evidence="1" key="1">
    <citation type="submission" date="2021-06" db="EMBL/GenBank/DDBJ databases">
        <authorList>
            <person name="Kallberg Y."/>
            <person name="Tangrot J."/>
            <person name="Rosling A."/>
        </authorList>
    </citation>
    <scope>NUCLEOTIDE SEQUENCE</scope>
    <source>
        <strain evidence="1">IL203A</strain>
    </source>
</reference>
<dbReference type="Proteomes" id="UP000789702">
    <property type="component" value="Unassembled WGS sequence"/>
</dbReference>
<name>A0ACA9Q3I4_9GLOM</name>
<comment type="caution">
    <text evidence="1">The sequence shown here is derived from an EMBL/GenBank/DDBJ whole genome shotgun (WGS) entry which is preliminary data.</text>
</comment>
<proteinExistence type="predicted"/>
<organism evidence="1 2">
    <name type="scientific">Dentiscutata heterogama</name>
    <dbReference type="NCBI Taxonomy" id="1316150"/>
    <lineage>
        <taxon>Eukaryota</taxon>
        <taxon>Fungi</taxon>
        <taxon>Fungi incertae sedis</taxon>
        <taxon>Mucoromycota</taxon>
        <taxon>Glomeromycotina</taxon>
        <taxon>Glomeromycetes</taxon>
        <taxon>Diversisporales</taxon>
        <taxon>Gigasporaceae</taxon>
        <taxon>Dentiscutata</taxon>
    </lineage>
</organism>
<accession>A0ACA9Q3I4</accession>
<evidence type="ECO:0000313" key="2">
    <source>
        <dbReference type="Proteomes" id="UP000789702"/>
    </source>
</evidence>
<keyword evidence="2" id="KW-1185">Reference proteome</keyword>
<gene>
    <name evidence="1" type="ORF">DHETER_LOCUS13672</name>
</gene>
<dbReference type="EMBL" id="CAJVPU010038462">
    <property type="protein sequence ID" value="CAG8734887.1"/>
    <property type="molecule type" value="Genomic_DNA"/>
</dbReference>
<sequence>DHDMIKNLHKEGILNILSQTLTTKTFWDCFHDSYDVNFRGTDGK</sequence>
<protein>
    <submittedName>
        <fullName evidence="1">5991_t:CDS:1</fullName>
    </submittedName>
</protein>
<feature type="non-terminal residue" evidence="1">
    <location>
        <position position="1"/>
    </location>
</feature>
<evidence type="ECO:0000313" key="1">
    <source>
        <dbReference type="EMBL" id="CAG8734887.1"/>
    </source>
</evidence>
<feature type="non-terminal residue" evidence="1">
    <location>
        <position position="44"/>
    </location>
</feature>